<comment type="caution">
    <text evidence="2">The sequence shown here is derived from an EMBL/GenBank/DDBJ whole genome shotgun (WGS) entry which is preliminary data.</text>
</comment>
<evidence type="ECO:0000313" key="2">
    <source>
        <dbReference type="EMBL" id="KAK0631577.1"/>
    </source>
</evidence>
<organism evidence="2 3">
    <name type="scientific">Immersiella caudata</name>
    <dbReference type="NCBI Taxonomy" id="314043"/>
    <lineage>
        <taxon>Eukaryota</taxon>
        <taxon>Fungi</taxon>
        <taxon>Dikarya</taxon>
        <taxon>Ascomycota</taxon>
        <taxon>Pezizomycotina</taxon>
        <taxon>Sordariomycetes</taxon>
        <taxon>Sordariomycetidae</taxon>
        <taxon>Sordariales</taxon>
        <taxon>Lasiosphaeriaceae</taxon>
        <taxon>Immersiella</taxon>
    </lineage>
</organism>
<reference evidence="2" key="1">
    <citation type="submission" date="2023-06" db="EMBL/GenBank/DDBJ databases">
        <title>Genome-scale phylogeny and comparative genomics of the fungal order Sordariales.</title>
        <authorList>
            <consortium name="Lawrence Berkeley National Laboratory"/>
            <person name="Hensen N."/>
            <person name="Bonometti L."/>
            <person name="Westerberg I."/>
            <person name="Brannstrom I.O."/>
            <person name="Guillou S."/>
            <person name="Cros-Aarteil S."/>
            <person name="Calhoun S."/>
            <person name="Haridas S."/>
            <person name="Kuo A."/>
            <person name="Mondo S."/>
            <person name="Pangilinan J."/>
            <person name="Riley R."/>
            <person name="Labutti K."/>
            <person name="Andreopoulos B."/>
            <person name="Lipzen A."/>
            <person name="Chen C."/>
            <person name="Yanf M."/>
            <person name="Daum C."/>
            <person name="Ng V."/>
            <person name="Clum A."/>
            <person name="Steindorff A."/>
            <person name="Ohm R."/>
            <person name="Martin F."/>
            <person name="Silar P."/>
            <person name="Natvig D."/>
            <person name="Lalanne C."/>
            <person name="Gautier V."/>
            <person name="Ament-Velasquez S.L."/>
            <person name="Kruys A."/>
            <person name="Hutchinson M.I."/>
            <person name="Powell A.J."/>
            <person name="Barry K."/>
            <person name="Miller A.N."/>
            <person name="Grigoriev I.V."/>
            <person name="Debuchy R."/>
            <person name="Gladieux P."/>
            <person name="Thoren M.H."/>
            <person name="Johannesson H."/>
        </authorList>
    </citation>
    <scope>NUCLEOTIDE SEQUENCE</scope>
    <source>
        <strain evidence="2">CBS 606.72</strain>
    </source>
</reference>
<protein>
    <submittedName>
        <fullName evidence="2">Uncharacterized protein</fullName>
    </submittedName>
</protein>
<dbReference type="Proteomes" id="UP001175000">
    <property type="component" value="Unassembled WGS sequence"/>
</dbReference>
<name>A0AA39XCT0_9PEZI</name>
<accession>A0AA39XCT0</accession>
<dbReference type="EMBL" id="JAULSU010000001">
    <property type="protein sequence ID" value="KAK0631577.1"/>
    <property type="molecule type" value="Genomic_DNA"/>
</dbReference>
<feature type="region of interest" description="Disordered" evidence="1">
    <location>
        <begin position="1"/>
        <end position="46"/>
    </location>
</feature>
<evidence type="ECO:0000256" key="1">
    <source>
        <dbReference type="SAM" id="MobiDB-lite"/>
    </source>
</evidence>
<evidence type="ECO:0000313" key="3">
    <source>
        <dbReference type="Proteomes" id="UP001175000"/>
    </source>
</evidence>
<dbReference type="AlphaFoldDB" id="A0AA39XCT0"/>
<keyword evidence="3" id="KW-1185">Reference proteome</keyword>
<feature type="region of interest" description="Disordered" evidence="1">
    <location>
        <begin position="173"/>
        <end position="203"/>
    </location>
</feature>
<gene>
    <name evidence="2" type="ORF">B0T14DRAFT_4913</name>
</gene>
<feature type="compositionally biased region" description="Basic and acidic residues" evidence="1">
    <location>
        <begin position="174"/>
        <end position="193"/>
    </location>
</feature>
<proteinExistence type="predicted"/>
<sequence length="297" mass="32360">MLGASLALETMDPLDASRSTSDGPVGDSNANVDAKPNSEPPSPAESQAAVLAHLLRETKETNRLLRAIAFQSQGAVQETSGQLAQARLDAASVPPPTPAMLEPQVDRMSDSAIQKVQEWTKQYARTVFEVDKRYNVVLRDSIIKLAYLPSDVDPNHPFRKHLLLVLPPMTGADSRPEHMARAAEARDERHSVDSEAASSDTDAENPAILPFKTQWPLGFNHEWKLREGTVLAANNASQAGELGWSRLPLFYGSVLCCHSEGRYFSSNGVPLSLPALRGPDSLHPTSENGLTTRGCFW</sequence>